<evidence type="ECO:0000256" key="1">
    <source>
        <dbReference type="ARBA" id="ARBA00022723"/>
    </source>
</evidence>
<organism evidence="7 8">
    <name type="scientific">Ranatra chinensis</name>
    <dbReference type="NCBI Taxonomy" id="642074"/>
    <lineage>
        <taxon>Eukaryota</taxon>
        <taxon>Metazoa</taxon>
        <taxon>Ecdysozoa</taxon>
        <taxon>Arthropoda</taxon>
        <taxon>Hexapoda</taxon>
        <taxon>Insecta</taxon>
        <taxon>Pterygota</taxon>
        <taxon>Neoptera</taxon>
        <taxon>Paraneoptera</taxon>
        <taxon>Hemiptera</taxon>
        <taxon>Heteroptera</taxon>
        <taxon>Panheteroptera</taxon>
        <taxon>Nepomorpha</taxon>
        <taxon>Nepidae</taxon>
        <taxon>Ranatrinae</taxon>
        <taxon>Ranatra</taxon>
    </lineage>
</organism>
<dbReference type="InterPro" id="IPR041661">
    <property type="entry name" value="ZN622/Rei1/Reh1_Znf-C2H2"/>
</dbReference>
<comment type="caution">
    <text evidence="7">The sequence shown here is derived from an EMBL/GenBank/DDBJ whole genome shotgun (WGS) entry which is preliminary data.</text>
</comment>
<evidence type="ECO:0000259" key="6">
    <source>
        <dbReference type="PROSITE" id="PS50157"/>
    </source>
</evidence>
<dbReference type="SMART" id="SM00355">
    <property type="entry name" value="ZnF_C2H2"/>
    <property type="match status" value="5"/>
</dbReference>
<evidence type="ECO:0000256" key="2">
    <source>
        <dbReference type="ARBA" id="ARBA00022771"/>
    </source>
</evidence>
<dbReference type="PROSITE" id="PS50157">
    <property type="entry name" value="ZINC_FINGER_C2H2_2"/>
    <property type="match status" value="1"/>
</dbReference>
<keyword evidence="3" id="KW-0862">Zinc</keyword>
<proteinExistence type="inferred from homology"/>
<protein>
    <recommendedName>
        <fullName evidence="6">C2H2-type domain-containing protein</fullName>
    </recommendedName>
</protein>
<evidence type="ECO:0000256" key="3">
    <source>
        <dbReference type="ARBA" id="ARBA00022833"/>
    </source>
</evidence>
<dbReference type="AlphaFoldDB" id="A0ABD0YHE5"/>
<dbReference type="Pfam" id="PF12756">
    <property type="entry name" value="zf-C2H2_2"/>
    <property type="match status" value="2"/>
</dbReference>
<dbReference type="Proteomes" id="UP001558652">
    <property type="component" value="Unassembled WGS sequence"/>
</dbReference>
<dbReference type="GO" id="GO:0008270">
    <property type="term" value="F:zinc ion binding"/>
    <property type="evidence" value="ECO:0007669"/>
    <property type="project" value="UniProtKB-KW"/>
</dbReference>
<evidence type="ECO:0000313" key="7">
    <source>
        <dbReference type="EMBL" id="KAL1130611.1"/>
    </source>
</evidence>
<comment type="similarity">
    <text evidence="4">Belongs to the ZNF277 family.</text>
</comment>
<dbReference type="Gene3D" id="3.30.160.60">
    <property type="entry name" value="Classic Zinc Finger"/>
    <property type="match status" value="1"/>
</dbReference>
<evidence type="ECO:0000313" key="8">
    <source>
        <dbReference type="Proteomes" id="UP001558652"/>
    </source>
</evidence>
<keyword evidence="1" id="KW-0479">Metal-binding</keyword>
<keyword evidence="2 5" id="KW-0863">Zinc-finger</keyword>
<gene>
    <name evidence="7" type="ORF">AAG570_011853</name>
</gene>
<dbReference type="InterPro" id="IPR013087">
    <property type="entry name" value="Znf_C2H2_type"/>
</dbReference>
<dbReference type="EMBL" id="JBFDAA010000007">
    <property type="protein sequence ID" value="KAL1130611.1"/>
    <property type="molecule type" value="Genomic_DNA"/>
</dbReference>
<evidence type="ECO:0000256" key="4">
    <source>
        <dbReference type="ARBA" id="ARBA00034119"/>
    </source>
</evidence>
<feature type="domain" description="C2H2-type" evidence="6">
    <location>
        <begin position="196"/>
        <end position="225"/>
    </location>
</feature>
<dbReference type="PANTHER" id="PTHR13267">
    <property type="entry name" value="ZINC FINGER PROTEIN 277"/>
    <property type="match status" value="1"/>
</dbReference>
<dbReference type="InterPro" id="IPR036236">
    <property type="entry name" value="Znf_C2H2_sf"/>
</dbReference>
<reference evidence="7 8" key="1">
    <citation type="submission" date="2024-07" db="EMBL/GenBank/DDBJ databases">
        <title>Chromosome-level genome assembly of the water stick insect Ranatra chinensis (Heteroptera: Nepidae).</title>
        <authorList>
            <person name="Liu X."/>
        </authorList>
    </citation>
    <scope>NUCLEOTIDE SEQUENCE [LARGE SCALE GENOMIC DNA]</scope>
    <source>
        <strain evidence="7">Cailab_2021Rc</strain>
        <tissue evidence="7">Muscle</tissue>
    </source>
</reference>
<dbReference type="InterPro" id="IPR040048">
    <property type="entry name" value="ZNF277"/>
</dbReference>
<dbReference type="PANTHER" id="PTHR13267:SF3">
    <property type="entry name" value="ZINC FINGER PROTEIN 277"/>
    <property type="match status" value="1"/>
</dbReference>
<dbReference type="SUPFAM" id="SSF57667">
    <property type="entry name" value="beta-beta-alpha zinc fingers"/>
    <property type="match status" value="2"/>
</dbReference>
<dbReference type="PROSITE" id="PS00028">
    <property type="entry name" value="ZINC_FINGER_C2H2_1"/>
    <property type="match status" value="1"/>
</dbReference>
<keyword evidence="8" id="KW-1185">Reference proteome</keyword>
<sequence length="362" mass="43664">MFGPLEFDNGELRSTPGCPANDDWKDVECILCDKGYHFPDQRQQLLEHIFQDHRLVIADVDDIPDLPSYLTFWRSQMFYSDIKEYCSTFLVDVQKDGTVLNNQEYYLLSDILPMDREIRNNLQRQKLENALEQQAKERDDRNYKHSCLFCRKDVMSSRAEYINHLSIKHNLQLGQPDNLVYIDKFLSIIEAKIDNLQCIFCEKFFKDRAVLKEHMRKKQHKRVNPNNKLYDQFYMINYLEADSRLKNKRRDSFDGEDPCDWSDWEENFQVSIVCLFCEEVSNSWEDVMYHMNQIHRFQYEKNVADLTFYDQVKLVNYIRRQIYRHRCITCDLELENNGLLLEHMTREKHLIMPTQLMWDQPE</sequence>
<accession>A0ABD0YHE5</accession>
<name>A0ABD0YHE5_9HEMI</name>
<evidence type="ECO:0000256" key="5">
    <source>
        <dbReference type="PROSITE-ProRule" id="PRU00042"/>
    </source>
</evidence>